<dbReference type="AlphaFoldDB" id="A0ABD2XGJ9"/>
<proteinExistence type="predicted"/>
<name>A0ABD2XGJ9_9HYME</name>
<dbReference type="EMBL" id="JBJJXI010000025">
    <property type="protein sequence ID" value="KAL3404387.1"/>
    <property type="molecule type" value="Genomic_DNA"/>
</dbReference>
<comment type="caution">
    <text evidence="1">The sequence shown here is derived from an EMBL/GenBank/DDBJ whole genome shotgun (WGS) entry which is preliminary data.</text>
</comment>
<evidence type="ECO:0000313" key="2">
    <source>
        <dbReference type="Proteomes" id="UP001627154"/>
    </source>
</evidence>
<sequence>MLASRLNEVNSNASPIQVFDEKETVRICSTTDAVSRASNHSTSSHHCDGRTQCECVLQFFKKVKTHERSDREREGEENTDRVPCLACGISLQGLSEAAMQRLQYMCAPRADGKLLCPRSCQNDRSNFEDNIPTGNLELFYLCLY</sequence>
<protein>
    <submittedName>
        <fullName evidence="1">Uncharacterized protein</fullName>
    </submittedName>
</protein>
<keyword evidence="2" id="KW-1185">Reference proteome</keyword>
<gene>
    <name evidence="1" type="ORF">TKK_002874</name>
</gene>
<accession>A0ABD2XGJ9</accession>
<dbReference type="Proteomes" id="UP001627154">
    <property type="component" value="Unassembled WGS sequence"/>
</dbReference>
<reference evidence="1 2" key="1">
    <citation type="journal article" date="2024" name="bioRxiv">
        <title>A reference genome for Trichogramma kaykai: A tiny desert-dwelling parasitoid wasp with competing sex-ratio distorters.</title>
        <authorList>
            <person name="Culotta J."/>
            <person name="Lindsey A.R."/>
        </authorList>
    </citation>
    <scope>NUCLEOTIDE SEQUENCE [LARGE SCALE GENOMIC DNA]</scope>
    <source>
        <strain evidence="1 2">KSX58</strain>
    </source>
</reference>
<organism evidence="1 2">
    <name type="scientific">Trichogramma kaykai</name>
    <dbReference type="NCBI Taxonomy" id="54128"/>
    <lineage>
        <taxon>Eukaryota</taxon>
        <taxon>Metazoa</taxon>
        <taxon>Ecdysozoa</taxon>
        <taxon>Arthropoda</taxon>
        <taxon>Hexapoda</taxon>
        <taxon>Insecta</taxon>
        <taxon>Pterygota</taxon>
        <taxon>Neoptera</taxon>
        <taxon>Endopterygota</taxon>
        <taxon>Hymenoptera</taxon>
        <taxon>Apocrita</taxon>
        <taxon>Proctotrupomorpha</taxon>
        <taxon>Chalcidoidea</taxon>
        <taxon>Trichogrammatidae</taxon>
        <taxon>Trichogramma</taxon>
    </lineage>
</organism>
<evidence type="ECO:0000313" key="1">
    <source>
        <dbReference type="EMBL" id="KAL3404387.1"/>
    </source>
</evidence>